<keyword evidence="6 14" id="KW-0812">Transmembrane</keyword>
<evidence type="ECO:0000256" key="1">
    <source>
        <dbReference type="ARBA" id="ARBA00004508"/>
    </source>
</evidence>
<evidence type="ECO:0000256" key="10">
    <source>
        <dbReference type="ARBA" id="ARBA00023136"/>
    </source>
</evidence>
<evidence type="ECO:0000256" key="5">
    <source>
        <dbReference type="ARBA" id="ARBA00022679"/>
    </source>
</evidence>
<feature type="transmembrane region" description="Helical" evidence="14">
    <location>
        <begin position="106"/>
        <end position="123"/>
    </location>
</feature>
<evidence type="ECO:0000256" key="3">
    <source>
        <dbReference type="ARBA" id="ARBA00022528"/>
    </source>
</evidence>
<keyword evidence="9 14" id="KW-1133">Transmembrane helix</keyword>
<evidence type="ECO:0000256" key="6">
    <source>
        <dbReference type="ARBA" id="ARBA00022692"/>
    </source>
</evidence>
<keyword evidence="4" id="KW-0934">Plastid</keyword>
<keyword evidence="16" id="KW-1185">Reference proteome</keyword>
<keyword evidence="8" id="KW-0809">Transit peptide</keyword>
<comment type="subcellular location">
    <subcellularLocation>
        <location evidence="1">Plastid</location>
        <location evidence="1">Chloroplast membrane</location>
        <topology evidence="1">Multi-pass membrane protein</topology>
    </subcellularLocation>
</comment>
<evidence type="ECO:0000256" key="2">
    <source>
        <dbReference type="ARBA" id="ARBA00010794"/>
    </source>
</evidence>
<gene>
    <name evidence="15" type="primary">VTE5</name>
    <name evidence="15" type="ORF">AXF42_Ash017963</name>
</gene>
<name>A0A2I0A508_9ASPA</name>
<feature type="transmembrane region" description="Helical" evidence="14">
    <location>
        <begin position="64"/>
        <end position="85"/>
    </location>
</feature>
<dbReference type="PANTHER" id="PTHR32523:SF8">
    <property type="entry name" value="DOLICHOL KINASE"/>
    <property type="match status" value="1"/>
</dbReference>
<dbReference type="Proteomes" id="UP000236161">
    <property type="component" value="Unassembled WGS sequence"/>
</dbReference>
<organism evidence="15 16">
    <name type="scientific">Apostasia shenzhenica</name>
    <dbReference type="NCBI Taxonomy" id="1088818"/>
    <lineage>
        <taxon>Eukaryota</taxon>
        <taxon>Viridiplantae</taxon>
        <taxon>Streptophyta</taxon>
        <taxon>Embryophyta</taxon>
        <taxon>Tracheophyta</taxon>
        <taxon>Spermatophyta</taxon>
        <taxon>Magnoliopsida</taxon>
        <taxon>Liliopsida</taxon>
        <taxon>Asparagales</taxon>
        <taxon>Orchidaceae</taxon>
        <taxon>Apostasioideae</taxon>
        <taxon>Apostasia</taxon>
    </lineage>
</organism>
<evidence type="ECO:0000256" key="14">
    <source>
        <dbReference type="SAM" id="Phobius"/>
    </source>
</evidence>
<keyword evidence="5 15" id="KW-0808">Transferase</keyword>
<dbReference type="OrthoDB" id="5673at2759"/>
<dbReference type="STRING" id="1088818.A0A2I0A508"/>
<evidence type="ECO:0000256" key="7">
    <source>
        <dbReference type="ARBA" id="ARBA00022777"/>
    </source>
</evidence>
<comment type="pathway">
    <text evidence="11">Cofactor biosynthesis; tocopherol biosynthesis.</text>
</comment>
<dbReference type="GO" id="GO:0010189">
    <property type="term" value="P:vitamin E biosynthetic process"/>
    <property type="evidence" value="ECO:0007669"/>
    <property type="project" value="TreeGrafter"/>
</dbReference>
<keyword evidence="10 14" id="KW-0472">Membrane</keyword>
<evidence type="ECO:0000256" key="8">
    <source>
        <dbReference type="ARBA" id="ARBA00022946"/>
    </source>
</evidence>
<dbReference type="InterPro" id="IPR039606">
    <property type="entry name" value="Phytol/farnesol_kinase"/>
</dbReference>
<protein>
    <recommendedName>
        <fullName evidence="12">phytol kinase</fullName>
        <ecNumber evidence="12">2.7.1.182</ecNumber>
    </recommendedName>
</protein>
<evidence type="ECO:0000256" key="12">
    <source>
        <dbReference type="ARBA" id="ARBA00039024"/>
    </source>
</evidence>
<accession>A0A2I0A508</accession>
<keyword evidence="3" id="KW-0150">Chloroplast</keyword>
<evidence type="ECO:0000256" key="11">
    <source>
        <dbReference type="ARBA" id="ARBA00024015"/>
    </source>
</evidence>
<evidence type="ECO:0000313" key="16">
    <source>
        <dbReference type="Proteomes" id="UP000236161"/>
    </source>
</evidence>
<evidence type="ECO:0000313" key="15">
    <source>
        <dbReference type="EMBL" id="PKA50624.1"/>
    </source>
</evidence>
<dbReference type="GO" id="GO:0031969">
    <property type="term" value="C:chloroplast membrane"/>
    <property type="evidence" value="ECO:0007669"/>
    <property type="project" value="UniProtKB-SubCell"/>
</dbReference>
<dbReference type="EC" id="2.7.1.182" evidence="12"/>
<feature type="transmembrane region" description="Helical" evidence="14">
    <location>
        <begin position="162"/>
        <end position="183"/>
    </location>
</feature>
<comment type="similarity">
    <text evidence="2">Belongs to the polyprenol kinase family.</text>
</comment>
<comment type="catalytic activity">
    <reaction evidence="13">
        <text>phytol + CTP = phytyl phosphate + CDP + H(+)</text>
        <dbReference type="Rhea" id="RHEA:38055"/>
        <dbReference type="ChEBI" id="CHEBI:15378"/>
        <dbReference type="ChEBI" id="CHEBI:17327"/>
        <dbReference type="ChEBI" id="CHEBI:37563"/>
        <dbReference type="ChEBI" id="CHEBI:58069"/>
        <dbReference type="ChEBI" id="CHEBI:75483"/>
        <dbReference type="EC" id="2.7.1.182"/>
    </reaction>
</comment>
<proteinExistence type="inferred from homology"/>
<evidence type="ECO:0000256" key="4">
    <source>
        <dbReference type="ARBA" id="ARBA00022640"/>
    </source>
</evidence>
<dbReference type="AlphaFoldDB" id="A0A2I0A508"/>
<dbReference type="EMBL" id="KZ452022">
    <property type="protein sequence ID" value="PKA50624.1"/>
    <property type="molecule type" value="Genomic_DNA"/>
</dbReference>
<evidence type="ECO:0000256" key="9">
    <source>
        <dbReference type="ARBA" id="ARBA00022989"/>
    </source>
</evidence>
<keyword evidence="7 15" id="KW-0418">Kinase</keyword>
<evidence type="ECO:0000256" key="13">
    <source>
        <dbReference type="ARBA" id="ARBA00048889"/>
    </source>
</evidence>
<dbReference type="GO" id="GO:0010276">
    <property type="term" value="F:phytol kinase activity"/>
    <property type="evidence" value="ECO:0007669"/>
    <property type="project" value="UniProtKB-EC"/>
</dbReference>
<sequence length="238" mass="26196">MRLLRADVAVAAATGTVLQDVVAAVLMTAGAYSLVLFFDKLTKRNLIEQVGILLCVLDSVEARYFAAIVPLLNCIRLLIYGLSLVTDEGLIKSVTRKGKPEELLRGPLYYVLVLLFCVVFFWRESPVGITSLAMMSGGDGFADIMGRRYGSLKLPYNRKKSWIGSISMFIFGFLCSIMMLYYFSTLGYLYMDWGRTVKKVAVIALAGAVVESLPLSEIIDDNITVPLISMLAGSLVFS</sequence>
<dbReference type="PANTHER" id="PTHR32523">
    <property type="entry name" value="PHYTOL KINASE 1, CHLOROPLASTIC"/>
    <property type="match status" value="1"/>
</dbReference>
<reference evidence="15 16" key="1">
    <citation type="journal article" date="2017" name="Nature">
        <title>The Apostasia genome and the evolution of orchids.</title>
        <authorList>
            <person name="Zhang G.Q."/>
            <person name="Liu K.W."/>
            <person name="Li Z."/>
            <person name="Lohaus R."/>
            <person name="Hsiao Y.Y."/>
            <person name="Niu S.C."/>
            <person name="Wang J.Y."/>
            <person name="Lin Y.C."/>
            <person name="Xu Q."/>
            <person name="Chen L.J."/>
            <person name="Yoshida K."/>
            <person name="Fujiwara S."/>
            <person name="Wang Z.W."/>
            <person name="Zhang Y.Q."/>
            <person name="Mitsuda N."/>
            <person name="Wang M."/>
            <person name="Liu G.H."/>
            <person name="Pecoraro L."/>
            <person name="Huang H.X."/>
            <person name="Xiao X.J."/>
            <person name="Lin M."/>
            <person name="Wu X.Y."/>
            <person name="Wu W.L."/>
            <person name="Chen Y.Y."/>
            <person name="Chang S.B."/>
            <person name="Sakamoto S."/>
            <person name="Ohme-Takagi M."/>
            <person name="Yagi M."/>
            <person name="Zeng S.J."/>
            <person name="Shen C.Y."/>
            <person name="Yeh C.M."/>
            <person name="Luo Y.B."/>
            <person name="Tsai W.C."/>
            <person name="Van de Peer Y."/>
            <person name="Liu Z.J."/>
        </authorList>
    </citation>
    <scope>NUCLEOTIDE SEQUENCE [LARGE SCALE GENOMIC DNA]</scope>
    <source>
        <strain evidence="16">cv. Shenzhen</strain>
        <tissue evidence="15">Stem</tissue>
    </source>
</reference>